<evidence type="ECO:0000313" key="1">
    <source>
        <dbReference type="EMBL" id="QES88898.1"/>
    </source>
</evidence>
<evidence type="ECO:0000313" key="2">
    <source>
        <dbReference type="Proteomes" id="UP000292424"/>
    </source>
</evidence>
<reference evidence="1 2" key="1">
    <citation type="submission" date="2019-09" db="EMBL/GenBank/DDBJ databases">
        <title>Complete genome sequence of Arachidicoccus sp. B3-10 isolated from apple orchard soil.</title>
        <authorList>
            <person name="Kim H.S."/>
            <person name="Han K.-I."/>
            <person name="Suh M.K."/>
            <person name="Lee K.C."/>
            <person name="Eom M.K."/>
            <person name="Kim J.-S."/>
            <person name="Kang S.W."/>
            <person name="Sin Y."/>
            <person name="Lee J.-S."/>
        </authorList>
    </citation>
    <scope>NUCLEOTIDE SEQUENCE [LARGE SCALE GENOMIC DNA]</scope>
    <source>
        <strain evidence="1 2">B3-10</strain>
    </source>
</reference>
<dbReference type="RefSeq" id="WP_131329846.1">
    <property type="nucleotide sequence ID" value="NZ_CP044016.1"/>
</dbReference>
<dbReference type="EMBL" id="CP044016">
    <property type="protein sequence ID" value="QES88898.1"/>
    <property type="molecule type" value="Genomic_DNA"/>
</dbReference>
<keyword evidence="2" id="KW-1185">Reference proteome</keyword>
<dbReference type="OrthoDB" id="1442826at2"/>
<organism evidence="1 2">
    <name type="scientific">Rhizosphaericola mali</name>
    <dbReference type="NCBI Taxonomy" id="2545455"/>
    <lineage>
        <taxon>Bacteria</taxon>
        <taxon>Pseudomonadati</taxon>
        <taxon>Bacteroidota</taxon>
        <taxon>Chitinophagia</taxon>
        <taxon>Chitinophagales</taxon>
        <taxon>Chitinophagaceae</taxon>
        <taxon>Rhizosphaericola</taxon>
    </lineage>
</organism>
<proteinExistence type="predicted"/>
<dbReference type="AlphaFoldDB" id="A0A5P2G2F6"/>
<gene>
    <name evidence="1" type="ORF">E0W69_009590</name>
</gene>
<name>A0A5P2G2F6_9BACT</name>
<dbReference type="Proteomes" id="UP000292424">
    <property type="component" value="Chromosome"/>
</dbReference>
<dbReference type="KEGG" id="arac:E0W69_009590"/>
<sequence length="71" mass="8423">MKNIIQKHQGFGCRIPPKKELVLVYFLQKGVPQLNASQFWNFMERNEWKTKSGTPIRDWKKAAFDWLCAPK</sequence>
<protein>
    <submittedName>
        <fullName evidence="1">Uncharacterized protein</fullName>
    </submittedName>
</protein>
<accession>A0A5P2G2F6</accession>